<name>A0A7D9JTI4_PARCT</name>
<evidence type="ECO:0000256" key="1">
    <source>
        <dbReference type="ARBA" id="ARBA00001663"/>
    </source>
</evidence>
<dbReference type="SUPFAM" id="SSF82708">
    <property type="entry name" value="R3H domain"/>
    <property type="match status" value="1"/>
</dbReference>
<dbReference type="Pfam" id="PF08675">
    <property type="entry name" value="RNA_bind"/>
    <property type="match status" value="1"/>
</dbReference>
<evidence type="ECO:0000256" key="3">
    <source>
        <dbReference type="ARBA" id="ARBA00012161"/>
    </source>
</evidence>
<dbReference type="PROSITE" id="PS51061">
    <property type="entry name" value="R3H"/>
    <property type="match status" value="1"/>
</dbReference>
<dbReference type="InterPro" id="IPR051181">
    <property type="entry name" value="CAF1_poly(A)_ribonucleases"/>
</dbReference>
<feature type="region of interest" description="Disordered" evidence="8">
    <location>
        <begin position="507"/>
        <end position="607"/>
    </location>
</feature>
<dbReference type="GO" id="GO:0003723">
    <property type="term" value="F:RNA binding"/>
    <property type="evidence" value="ECO:0007669"/>
    <property type="project" value="InterPro"/>
</dbReference>
<organism evidence="9 10">
    <name type="scientific">Paramuricea clavata</name>
    <name type="common">Red gorgonian</name>
    <name type="synonym">Violescent sea-whip</name>
    <dbReference type="NCBI Taxonomy" id="317549"/>
    <lineage>
        <taxon>Eukaryota</taxon>
        <taxon>Metazoa</taxon>
        <taxon>Cnidaria</taxon>
        <taxon>Anthozoa</taxon>
        <taxon>Octocorallia</taxon>
        <taxon>Malacalcyonacea</taxon>
        <taxon>Plexauridae</taxon>
        <taxon>Paramuricea</taxon>
    </lineage>
</organism>
<comment type="catalytic activity">
    <reaction evidence="1">
        <text>Exonucleolytic cleavage of poly(A) to 5'-AMP.</text>
        <dbReference type="EC" id="3.1.13.4"/>
    </reaction>
</comment>
<dbReference type="PANTHER" id="PTHR15092:SF44">
    <property type="entry name" value="POLY(A)-SPECIFIC RIBONUCLEASE PARN"/>
    <property type="match status" value="1"/>
</dbReference>
<dbReference type="Gene3D" id="3.30.70.330">
    <property type="match status" value="1"/>
</dbReference>
<proteinExistence type="inferred from homology"/>
<keyword evidence="6" id="KW-0269">Exonuclease</keyword>
<comment type="similarity">
    <text evidence="2">Belongs to the CAF1 family.</text>
</comment>
<keyword evidence="5" id="KW-0540">Nuclease</keyword>
<dbReference type="InterPro" id="IPR035979">
    <property type="entry name" value="RBD_domain_sf"/>
</dbReference>
<evidence type="ECO:0000256" key="2">
    <source>
        <dbReference type="ARBA" id="ARBA00008372"/>
    </source>
</evidence>
<keyword evidence="6" id="KW-0378">Hydrolase</keyword>
<keyword evidence="10" id="KW-1185">Reference proteome</keyword>
<protein>
    <recommendedName>
        <fullName evidence="4">Poly(A)-specific ribonuclease PARN</fullName>
        <ecNumber evidence="3">3.1.13.4</ecNumber>
    </recommendedName>
    <alternativeName>
        <fullName evidence="7">Polyadenylate-specific ribonuclease</fullName>
    </alternativeName>
</protein>
<accession>A0A7D9JTI4</accession>
<dbReference type="FunFam" id="3.30.420.10:FF:000035">
    <property type="entry name" value="Poly(A)-specific ribonuclease PARN"/>
    <property type="match status" value="1"/>
</dbReference>
<feature type="compositionally biased region" description="Low complexity" evidence="8">
    <location>
        <begin position="540"/>
        <end position="566"/>
    </location>
</feature>
<dbReference type="GO" id="GO:1990431">
    <property type="term" value="P:priRNA 3'-end processing"/>
    <property type="evidence" value="ECO:0007669"/>
    <property type="project" value="TreeGrafter"/>
</dbReference>
<dbReference type="GO" id="GO:1990432">
    <property type="term" value="P:siRNA 3'-end processing"/>
    <property type="evidence" value="ECO:0007669"/>
    <property type="project" value="TreeGrafter"/>
</dbReference>
<dbReference type="Pfam" id="PF04857">
    <property type="entry name" value="CAF1"/>
    <property type="match status" value="1"/>
</dbReference>
<dbReference type="GO" id="GO:0005634">
    <property type="term" value="C:nucleus"/>
    <property type="evidence" value="ECO:0007669"/>
    <property type="project" value="InterPro"/>
</dbReference>
<evidence type="ECO:0000256" key="4">
    <source>
        <dbReference type="ARBA" id="ARBA00015918"/>
    </source>
</evidence>
<evidence type="ECO:0000256" key="7">
    <source>
        <dbReference type="ARBA" id="ARBA00031923"/>
    </source>
</evidence>
<dbReference type="PANTHER" id="PTHR15092">
    <property type="entry name" value="POLY A -SPECIFIC RIBONUCLEASE/TARGET OF EGR1, MEMBER 1"/>
    <property type="match status" value="1"/>
</dbReference>
<dbReference type="InterPro" id="IPR014789">
    <property type="entry name" value="PolyA-riboNase_RNA-binding"/>
</dbReference>
<sequence>MEVTRLNFKEVLPVISNAIEDSSFIAIDAEFSGLTARKRENAMDTCDERYQKLINGIKDFTIVQFGICTFSWDDEQQQYIAKPFNFYIFPKPYNRQMPDMRFLCQSSSLDFLAGQGFDFNKWITQGVPFLLPPDEGRLRRMVGAYHDQATPNGAPSTPETEKAIPIPPAFEKTVELIMKKVEKFIEDPEQKLLSLPPSSPLVRKLVYSSVKAAHKTGLHLESKTNEDKDKFIMITKCSEQEKKDLENQKFDKEQVEVEQAVGFAKVIRLLSKSGKVILGHNMLLDLLHMIRLFVAPLPNNLDEFKALVKGILPRLIDTKVMASTEPLQGYFPLSHLQEVYKKSSEAPFVKPNVLFTEEFEDYSNSSKAHEAGFDAYMTGVAFIAMASFLEKQRDGSMPCAEMDFDIIKPFLNKIFLFPRMEDIPYLILDGKDLTPSRDHVFHIEHPDNWQFSDIQKLFKDFGYVYITKVNGSSAFVSVAKRERATKVMQKLDKDNLPYRIQTYKKYHGIDGDDDGDDDLALDGGGDVKDDIDGKDGIDGHGSSLNQSSTSTPSFDTPSKTPETVSSKRSKDDVSSSEVEEGELPDSPEPAKKKLKGQHTYFEEPNEW</sequence>
<dbReference type="SUPFAM" id="SSF53098">
    <property type="entry name" value="Ribonuclease H-like"/>
    <property type="match status" value="1"/>
</dbReference>
<dbReference type="GO" id="GO:0046872">
    <property type="term" value="F:metal ion binding"/>
    <property type="evidence" value="ECO:0007669"/>
    <property type="project" value="InterPro"/>
</dbReference>
<reference evidence="9" key="1">
    <citation type="submission" date="2020-04" db="EMBL/GenBank/DDBJ databases">
        <authorList>
            <person name="Alioto T."/>
            <person name="Alioto T."/>
            <person name="Gomez Garrido J."/>
        </authorList>
    </citation>
    <scope>NUCLEOTIDE SEQUENCE</scope>
    <source>
        <strain evidence="9">A484AB</strain>
    </source>
</reference>
<feature type="compositionally biased region" description="Basic and acidic residues" evidence="8">
    <location>
        <begin position="525"/>
        <end position="538"/>
    </location>
</feature>
<dbReference type="InterPro" id="IPR006941">
    <property type="entry name" value="RNase_CAF1"/>
</dbReference>
<dbReference type="EMBL" id="CACRXK020020581">
    <property type="protein sequence ID" value="CAB4034971.1"/>
    <property type="molecule type" value="Genomic_DNA"/>
</dbReference>
<dbReference type="SUPFAM" id="SSF54928">
    <property type="entry name" value="RNA-binding domain, RBD"/>
    <property type="match status" value="1"/>
</dbReference>
<dbReference type="InterPro" id="IPR012337">
    <property type="entry name" value="RNaseH-like_sf"/>
</dbReference>
<dbReference type="AlphaFoldDB" id="A0A7D9JTI4"/>
<dbReference type="InterPro" id="IPR036867">
    <property type="entry name" value="R3H_dom_sf"/>
</dbReference>
<feature type="compositionally biased region" description="Acidic residues" evidence="8">
    <location>
        <begin position="511"/>
        <end position="520"/>
    </location>
</feature>
<gene>
    <name evidence="9" type="ORF">PACLA_8A044474</name>
</gene>
<dbReference type="GO" id="GO:0004535">
    <property type="term" value="F:poly(A)-specific ribonuclease activity"/>
    <property type="evidence" value="ECO:0007669"/>
    <property type="project" value="UniProtKB-EC"/>
</dbReference>
<evidence type="ECO:0000256" key="8">
    <source>
        <dbReference type="SAM" id="MobiDB-lite"/>
    </source>
</evidence>
<dbReference type="InterPro" id="IPR036397">
    <property type="entry name" value="RNaseH_sf"/>
</dbReference>
<dbReference type="Gene3D" id="3.30.420.10">
    <property type="entry name" value="Ribonuclease H-like superfamily/Ribonuclease H"/>
    <property type="match status" value="2"/>
</dbReference>
<evidence type="ECO:0000313" key="10">
    <source>
        <dbReference type="Proteomes" id="UP001152795"/>
    </source>
</evidence>
<comment type="caution">
    <text evidence="9">The sequence shown here is derived from an EMBL/GenBank/DDBJ whole genome shotgun (WGS) entry which is preliminary data.</text>
</comment>
<dbReference type="Proteomes" id="UP001152795">
    <property type="component" value="Unassembled WGS sequence"/>
</dbReference>
<dbReference type="EC" id="3.1.13.4" evidence="3"/>
<evidence type="ECO:0000313" key="9">
    <source>
        <dbReference type="EMBL" id="CAB4034971.1"/>
    </source>
</evidence>
<evidence type="ECO:0000256" key="5">
    <source>
        <dbReference type="ARBA" id="ARBA00022722"/>
    </source>
</evidence>
<dbReference type="GO" id="GO:0000289">
    <property type="term" value="P:nuclear-transcribed mRNA poly(A) tail shortening"/>
    <property type="evidence" value="ECO:0007669"/>
    <property type="project" value="TreeGrafter"/>
</dbReference>
<dbReference type="OrthoDB" id="1432093at2759"/>
<dbReference type="GO" id="GO:0005737">
    <property type="term" value="C:cytoplasm"/>
    <property type="evidence" value="ECO:0007669"/>
    <property type="project" value="InterPro"/>
</dbReference>
<dbReference type="InterPro" id="IPR001374">
    <property type="entry name" value="R3H_dom"/>
</dbReference>
<evidence type="ECO:0000256" key="6">
    <source>
        <dbReference type="ARBA" id="ARBA00022839"/>
    </source>
</evidence>
<dbReference type="InterPro" id="IPR012677">
    <property type="entry name" value="Nucleotide-bd_a/b_plait_sf"/>
</dbReference>